<feature type="region of interest" description="Disordered" evidence="4">
    <location>
        <begin position="1766"/>
        <end position="1787"/>
    </location>
</feature>
<feature type="domain" description="Chorein N-terminal" evidence="5">
    <location>
        <begin position="1"/>
        <end position="123"/>
    </location>
</feature>
<feature type="domain" description="Vacuolar protein sorting-associated protein 13 VPS13 adaptor binding" evidence="7">
    <location>
        <begin position="1875"/>
        <end position="2393"/>
    </location>
</feature>
<sequence length="3061" mass="349387">MFEGAIAAFLNRLLGKYIEDLDTEQFNVGIFSGDTCLTDLKLKPEALYQLGLPIKVEVGLIGRIVLKIPWSGLFSQPIILCIEDVYVVAVPAAYGPYDAEVQKKLLRAEKRKILEDLKEDEAFKAGDFYRPNCCLSLFSHDREILVVTVTQLLTSVEIQPLLSAFKVSARAESFVIEGVSAEGDLVPLITVDNVLTGNVSSNFLAIDFEKNRENVDPTFDVSIKLEAIEVTYYHHAMTEIVQFFKLDDSNMQTTILWAYKLYKYARRNCLVLVDHIMSQTLRINFKVDVKGPYIVFPEHGSIQKGGHILIVDFGNVTLSNELQAVNLQLEDATLMELEELLYDRIHVEFSGAQILFCHSGDDWRSVRKKKDSEYHFLPKIQATTTISCSIKPEYHQLPRIKVNVSISSIKVNLSENKIRLIVHFLNLLTLAYQQSVEKYEGDLKQYACKKDPDQIFTSIRELRGVQRSVCLSSIEMIQNKITHVTKELLTSHVQKLDRSVVSSEVSEEDLELLSKTISLSGFDDNVSPYNHINFLLRFAIGELSVHLGIIHYGREEPYLNLRLHALYCETAIMQYGPAVQFGIGSILLVDKTNAGVTGSYLELISTEEPHEVFVLSYRKVKSNCPDFKSHFKSIERSLVVNILNVNINLYRPALLKIRKYWYNLVNIFENNNLLSFMESMCHRIAHWKAKEDDPPIPPGAIKLNYSARLSALVVRFCDKDLDLIEIQILGLENDCIYNANERMVLRAHLRHLSIEDLNEDTLYSKILTTEEDRVLDLKYVRHMPKLYKCSDIDTKQDDVMSDGTFKLSVGRMNCVLTCKILYDLKYFLAPFASTHILRLREYLTEKLAGGFEAFKRSATKLHMFIDIQGPVFLLPQRKEVPSLLVLNTGVLSVENFFKKIDQSTQSVKTTSGGDTNQITIDNILIKLNNVTVSRAIMTLSRDLEIQEPIVEPVHVHFDIKRKTEYRSAMEFQTCGLFNVQGTMDFVYVNLSQKDLKSSILVWKDNISKIILFKDTYLNETQSAMADRLKRINNEDAMVRKLEDFLTQNENSVCEVNAKLSLEGLQLNLFLDSEEVLSSPVRDLNRGLCRLTFGEVINTYAFYSDKSLKMKLSLQSCLLQDTRKDSQTIRKIIQSPARQIGMQPESCISISMSPIVDVTYTRTPAGEKCYDALIQEVRVNLSVPFVLHLIRYVMDSFPGDQVDEGIVNHGYENNNSATVSEPRPPIFQSCRASKFLLLCKVTYIYINACNAYLFQIKNKDVTTDKSKLKYAQYFTEEPETNCLKEALCAFDVDASVSVRIHKPEILLFGNLRASNAHVILLQAEVSIESSRHNCSSSIIYTLSDVRAKSKKQGNYSHHVPFWLLRPCDVEICRREEAPEFNVNYTVAVNKIDVHLSAEIMHTFINASILNEATSFADSINVKLEDRFAAQDFNMHSNLWTPKKISNIPYKKLHNDDSHLICEDNDRVLTLNLKPVILCLLLEIEYSMERFPVIKVESVITASVNDWLSFDLESSVKLHAFCYNMDYKNWEPLIDLCSEDDASYKSWELTIKMRHGEAFLVNSNPTDSCQHIKQDALKVKKKNLRNTDQDVTDMVFINPDHLNVTKSSETEMYSTYEEDSDTDDEEGQKKLSRTSNYLFNSNSSGDEESDSDDSSTNEDEGLELTPECNVDSFGPLGRESIKSNDIAVYIVVSAEEKLNVVITPNSIIVMDIIASAFQQAASGIPTMPTGMKKLNLQNDIGHESRIELLVPDEDDENATRVIASQDYHDVSPPASIPSSPEAEAHSGHASPRLVDNEMDFADPDASLQSQSVPMQEIFDEDSSIGVYKTITGEVLRIVFKGILSWKYFLSFPETKLGPLQLLQFVEFEDVLVYCPKRQGCNLIPLRPIRHEVRYHLVIEATINNYLYRSITVRSPLLFRNETSYALGLYYKKSLLDKLGLTCTGKPTNPFDDNIRMTIIEPDSTYSVPLYIAYHFPVYILPAYLEKYQVSEEGIYWKELSATTNVIKDVCCKMKDDESNSVFYVKVSCNEIPVTTRSSCQVPNYLISIHPPFSFNNQLPFVIDVHIPAISYEVKIEPGERINVHSLNCNTDIQFVFKVQNYMGVYWSGTTKLYTSLEKKFVVMNADGELESTKPFLLCIELCKITSWHIVIQSQYWMINKSGLPLFIKECQSHVVNEIPEEELMVFSQKNNKKSTVRLRAHQSEWSLPFGLEGITSMSLIVCKDTERGRKYRILTEIESSRLSPNFTKIITFLPYFYITNKMKRTLRFMEENDQADLWNDLLAGQTIPFWPVTESMRMRIKWRNSQLVSQHFSITHQGKTVLRMDNGSAVSVEIKGGVNSPYHVTFQKYTAGDIPVRIDNFCDDLFLKISQCNLGQVVLINPFQSLLYTWDDPTKPRELVWNVYNNKKTGYNARFERDGYGQEVIPLVIVDNSNNKVLSTSASSSKSPNNKLIWLESKSGSFNDEGSSNDCNSDAKSPMLKNAQEKKTIVYWVSYMEGNQRILLFTQQESVFLKAKSIVDPEPSKREIFLSFAGVGISIIDNQIRNTTFPVILYSNLQKSIINYTGNHKLKHCVEFTCLKQRKLNYNVYKSICVIVREFDLNLQEGFLLSLIDLIPKKPETKHSIAAKLRKDVSSIHILPSNKINRHLYKKIQKTAAKRQNVIEHVYISPILIRLILLADTERPNIYNVSDIADYKNIVRFIFEYSEKGGSEKHAEFRLPYYQRNFITADTNEILSDLSRSYVIQSMQQFHVLIRSTTVLGNQCGYNFRSPGDNFYDSNTLILCGDEIAEKLSYEVACQLGYSTLDTTQVSVFNVNIEPRAVKMKESCIQNKDVPPLNPSIRTSFSTEIELETCSLVTAFISSVHQEELKYFLRTLGKKTSIFFNTESSSLKTYSKVIADIMKRAQEIGHKFISRIRLPRYVNPYKGVEIFSMHKAKGMHLLSVINKNPGIETDVYWAHTVLSNDGKHIALVSLQRLYFIEKGCTWGSLNVKWTLETHQLLSPPTVVNNRLILHVNKNEDTLSPMVDWYLESEATDILEWLCQKINIAMILNMENSVCSKQVV</sequence>
<dbReference type="InterPro" id="IPR026854">
    <property type="entry name" value="VPS13_N"/>
</dbReference>
<keyword evidence="2" id="KW-0813">Transport</keyword>
<feature type="compositionally biased region" description="Acidic residues" evidence="4">
    <location>
        <begin position="1643"/>
        <end position="1660"/>
    </location>
</feature>
<evidence type="ECO:0000259" key="6">
    <source>
        <dbReference type="Pfam" id="PF25033"/>
    </source>
</evidence>
<proteinExistence type="inferred from homology"/>
<comment type="similarity">
    <text evidence="1">Belongs to the VPS13 family.</text>
</comment>
<dbReference type="Pfam" id="PF25033">
    <property type="entry name" value="VPS13_M"/>
    <property type="match status" value="1"/>
</dbReference>
<dbReference type="Pfam" id="PF25037">
    <property type="entry name" value="VPS13_C"/>
    <property type="match status" value="1"/>
</dbReference>
<feature type="region of interest" description="Disordered" evidence="4">
    <location>
        <begin position="1605"/>
        <end position="1666"/>
    </location>
</feature>
<evidence type="ECO:0000313" key="10">
    <source>
        <dbReference type="Proteomes" id="UP000655588"/>
    </source>
</evidence>
<feature type="compositionally biased region" description="Acidic residues" evidence="4">
    <location>
        <begin position="1614"/>
        <end position="1624"/>
    </location>
</feature>
<evidence type="ECO:0000259" key="7">
    <source>
        <dbReference type="Pfam" id="PF25036"/>
    </source>
</evidence>
<keyword evidence="10" id="KW-1185">Reference proteome</keyword>
<dbReference type="InterPro" id="IPR009543">
    <property type="entry name" value="VPS13_VAB"/>
</dbReference>
<evidence type="ECO:0000259" key="8">
    <source>
        <dbReference type="Pfam" id="PF25037"/>
    </source>
</evidence>
<evidence type="ECO:0000313" key="9">
    <source>
        <dbReference type="EMBL" id="KAF3428625.1"/>
    </source>
</evidence>
<evidence type="ECO:0000256" key="1">
    <source>
        <dbReference type="ARBA" id="ARBA00006545"/>
    </source>
</evidence>
<protein>
    <recommendedName>
        <fullName evidence="11">Vacuolar protein sorting-associated protein 13A</fullName>
    </recommendedName>
</protein>
<dbReference type="PANTHER" id="PTHR16166:SF93">
    <property type="entry name" value="INTERMEMBRANE LIPID TRANSFER PROTEIN VPS13"/>
    <property type="match status" value="1"/>
</dbReference>
<dbReference type="EMBL" id="WNWW01000208">
    <property type="protein sequence ID" value="KAF3428625.1"/>
    <property type="molecule type" value="Genomic_DNA"/>
</dbReference>
<comment type="caution">
    <text evidence="9">The sequence shown here is derived from an EMBL/GenBank/DDBJ whole genome shotgun (WGS) entry which is preliminary data.</text>
</comment>
<evidence type="ECO:0008006" key="11">
    <source>
        <dbReference type="Google" id="ProtNLM"/>
    </source>
</evidence>
<dbReference type="Pfam" id="PF12624">
    <property type="entry name" value="VPS13_N"/>
    <property type="match status" value="1"/>
</dbReference>
<dbReference type="PANTHER" id="PTHR16166">
    <property type="entry name" value="VACUOLAR PROTEIN SORTING-ASSOCIATED PROTEIN VPS13"/>
    <property type="match status" value="1"/>
</dbReference>
<keyword evidence="3" id="KW-0445">Lipid transport</keyword>
<evidence type="ECO:0000259" key="5">
    <source>
        <dbReference type="Pfam" id="PF12624"/>
    </source>
</evidence>
<dbReference type="GO" id="GO:0045053">
    <property type="term" value="P:protein retention in Golgi apparatus"/>
    <property type="evidence" value="ECO:0007669"/>
    <property type="project" value="TreeGrafter"/>
</dbReference>
<dbReference type="Pfam" id="PF25036">
    <property type="entry name" value="VPS13_VAB"/>
    <property type="match status" value="1"/>
</dbReference>
<dbReference type="GO" id="GO:0006869">
    <property type="term" value="P:lipid transport"/>
    <property type="evidence" value="ECO:0007669"/>
    <property type="project" value="UniProtKB-KW"/>
</dbReference>
<feature type="domain" description="VPS13-like middle region" evidence="6">
    <location>
        <begin position="716"/>
        <end position="1554"/>
    </location>
</feature>
<feature type="compositionally biased region" description="Low complexity" evidence="4">
    <location>
        <begin position="1769"/>
        <end position="1779"/>
    </location>
</feature>
<evidence type="ECO:0000256" key="2">
    <source>
        <dbReference type="ARBA" id="ARBA00022448"/>
    </source>
</evidence>
<reference evidence="9" key="1">
    <citation type="submission" date="2019-11" db="EMBL/GenBank/DDBJ databases">
        <title>The nuclear and mitochondrial genomes of Frieseomelitta varia - a highly eusocial stingless bee (Meliponini) with a permanently sterile worker caste.</title>
        <authorList>
            <person name="Freitas F.C.P."/>
            <person name="Lourenco A.P."/>
            <person name="Nunes F.M.F."/>
            <person name="Paschoal A.R."/>
            <person name="Abreu F.C.P."/>
            <person name="Barbin F.O."/>
            <person name="Bataglia L."/>
            <person name="Cardoso-Junior C.A.M."/>
            <person name="Cervoni M.S."/>
            <person name="Silva S.R."/>
            <person name="Dalarmi F."/>
            <person name="Del Lama M.A."/>
            <person name="Depintor T.S."/>
            <person name="Ferreira K.M."/>
            <person name="Goria P.S."/>
            <person name="Jaskot M.C."/>
            <person name="Lago D.C."/>
            <person name="Luna-Lucena D."/>
            <person name="Moda L.M."/>
            <person name="Nascimento L."/>
            <person name="Pedrino M."/>
            <person name="Rabico F.O."/>
            <person name="Sanches F.C."/>
            <person name="Santos D.E."/>
            <person name="Santos C.G."/>
            <person name="Vieira J."/>
            <person name="Lopes T.F."/>
            <person name="Barchuk A.R."/>
            <person name="Hartfelder K."/>
            <person name="Simoes Z.L.P."/>
            <person name="Bitondi M.M.G."/>
            <person name="Pinheiro D.G."/>
        </authorList>
    </citation>
    <scope>NUCLEOTIDE SEQUENCE</scope>
    <source>
        <strain evidence="9">USP_RPSP 00005682</strain>
        <tissue evidence="9">Whole individual</tissue>
    </source>
</reference>
<name>A0A833S1M6_9HYME</name>
<feature type="domain" description="Intermembrane lipid transfer protein VPS13-like C-terminal" evidence="8">
    <location>
        <begin position="2914"/>
        <end position="3019"/>
    </location>
</feature>
<dbReference type="InterPro" id="IPR056747">
    <property type="entry name" value="VPS13-like_M"/>
</dbReference>
<gene>
    <name evidence="9" type="ORF">E2986_01810</name>
</gene>
<evidence type="ECO:0000256" key="4">
    <source>
        <dbReference type="SAM" id="MobiDB-lite"/>
    </source>
</evidence>
<dbReference type="GO" id="GO:0006623">
    <property type="term" value="P:protein targeting to vacuole"/>
    <property type="evidence" value="ECO:0007669"/>
    <property type="project" value="TreeGrafter"/>
</dbReference>
<dbReference type="InterPro" id="IPR056748">
    <property type="entry name" value="VPS13-like_C"/>
</dbReference>
<organism evidence="9 10">
    <name type="scientific">Frieseomelitta varia</name>
    <dbReference type="NCBI Taxonomy" id="561572"/>
    <lineage>
        <taxon>Eukaryota</taxon>
        <taxon>Metazoa</taxon>
        <taxon>Ecdysozoa</taxon>
        <taxon>Arthropoda</taxon>
        <taxon>Hexapoda</taxon>
        <taxon>Insecta</taxon>
        <taxon>Pterygota</taxon>
        <taxon>Neoptera</taxon>
        <taxon>Endopterygota</taxon>
        <taxon>Hymenoptera</taxon>
        <taxon>Apocrita</taxon>
        <taxon>Aculeata</taxon>
        <taxon>Apoidea</taxon>
        <taxon>Anthophila</taxon>
        <taxon>Apidae</taxon>
        <taxon>Frieseomelitta</taxon>
    </lineage>
</organism>
<accession>A0A833S1M6</accession>
<dbReference type="InterPro" id="IPR026847">
    <property type="entry name" value="VPS13"/>
</dbReference>
<dbReference type="Proteomes" id="UP000655588">
    <property type="component" value="Unassembled WGS sequence"/>
</dbReference>
<evidence type="ECO:0000256" key="3">
    <source>
        <dbReference type="ARBA" id="ARBA00023055"/>
    </source>
</evidence>